<dbReference type="Pfam" id="PF01467">
    <property type="entry name" value="CTP_transf_like"/>
    <property type="match status" value="1"/>
</dbReference>
<dbReference type="PANTHER" id="PTHR31285:SF0">
    <property type="entry name" value="NICOTINAMIDE MONONUCLEOTIDE ADENYLYLTRANSFERASE"/>
    <property type="match status" value="1"/>
</dbReference>
<dbReference type="InterPro" id="IPR014729">
    <property type="entry name" value="Rossmann-like_a/b/a_fold"/>
</dbReference>
<proteinExistence type="predicted"/>
<dbReference type="Gene3D" id="3.90.950.20">
    <property type="entry name" value="CinA-like"/>
    <property type="match status" value="1"/>
</dbReference>
<dbReference type="SUPFAM" id="SSF52374">
    <property type="entry name" value="Nucleotidylyl transferase"/>
    <property type="match status" value="1"/>
</dbReference>
<dbReference type="GO" id="GO:0000309">
    <property type="term" value="F:nicotinamide-nucleotide adenylyltransferase activity"/>
    <property type="evidence" value="ECO:0007669"/>
    <property type="project" value="TreeGrafter"/>
</dbReference>
<dbReference type="AlphaFoldDB" id="A0A1D1ZNN5"/>
<dbReference type="EMBL" id="GDKF01010084">
    <property type="protein sequence ID" value="JAT68538.1"/>
    <property type="molecule type" value="Transcribed_RNA"/>
</dbReference>
<feature type="non-terminal residue" evidence="2">
    <location>
        <position position="1"/>
    </location>
</feature>
<dbReference type="Gene3D" id="3.40.50.620">
    <property type="entry name" value="HUPs"/>
    <property type="match status" value="1"/>
</dbReference>
<reference evidence="2" key="1">
    <citation type="submission" date="2015-08" db="EMBL/GenBank/DDBJ databases">
        <authorList>
            <person name="Babu N.S."/>
            <person name="Beckwith C.J."/>
            <person name="Beseler K.G."/>
            <person name="Brison A."/>
            <person name="Carone J.V."/>
            <person name="Caskin T.P."/>
            <person name="Diamond M."/>
            <person name="Durham M.E."/>
            <person name="Foxe J.M."/>
            <person name="Go M."/>
            <person name="Henderson B.A."/>
            <person name="Jones I.B."/>
            <person name="McGettigan J.A."/>
            <person name="Micheletti S.J."/>
            <person name="Nasrallah M.E."/>
            <person name="Ortiz D."/>
            <person name="Piller C.R."/>
            <person name="Privatt S.R."/>
            <person name="Schneider S.L."/>
            <person name="Sharp S."/>
            <person name="Smith T.C."/>
            <person name="Stanton J.D."/>
            <person name="Ullery H.E."/>
            <person name="Wilson R.J."/>
            <person name="Serrano M.G."/>
            <person name="Buck G."/>
            <person name="Lee V."/>
            <person name="Wang Y."/>
            <person name="Carvalho R."/>
            <person name="Voegtly L."/>
            <person name="Shi R."/>
            <person name="Duckworth R."/>
            <person name="Johnson A."/>
            <person name="Loviza R."/>
            <person name="Walstead R."/>
            <person name="Shah Z."/>
            <person name="Kiflezghi M."/>
            <person name="Wade K."/>
            <person name="Ball S.L."/>
            <person name="Bradley K.W."/>
            <person name="Asai D.J."/>
            <person name="Bowman C.A."/>
            <person name="Russell D.A."/>
            <person name="Pope W.H."/>
            <person name="Jacobs-Sera D."/>
            <person name="Hendrix R.W."/>
            <person name="Hatfull G.F."/>
        </authorList>
    </citation>
    <scope>NUCLEOTIDE SEQUENCE</scope>
</reference>
<evidence type="ECO:0000259" key="1">
    <source>
        <dbReference type="Pfam" id="PF01467"/>
    </source>
</evidence>
<gene>
    <name evidence="2" type="ORF">g.52509</name>
</gene>
<dbReference type="InterPro" id="IPR004821">
    <property type="entry name" value="Cyt_trans-like"/>
</dbReference>
<dbReference type="GO" id="GO:0016887">
    <property type="term" value="F:ATP hydrolysis activity"/>
    <property type="evidence" value="ECO:0007669"/>
    <property type="project" value="TreeGrafter"/>
</dbReference>
<accession>A0A1D1ZNN5</accession>
<name>A0A1D1ZNN5_AUXPR</name>
<dbReference type="GO" id="GO:0005737">
    <property type="term" value="C:cytoplasm"/>
    <property type="evidence" value="ECO:0007669"/>
    <property type="project" value="TreeGrafter"/>
</dbReference>
<organism evidence="2">
    <name type="scientific">Auxenochlorella protothecoides</name>
    <name type="common">Green microalga</name>
    <name type="synonym">Chlorella protothecoides</name>
    <dbReference type="NCBI Taxonomy" id="3075"/>
    <lineage>
        <taxon>Eukaryota</taxon>
        <taxon>Viridiplantae</taxon>
        <taxon>Chlorophyta</taxon>
        <taxon>core chlorophytes</taxon>
        <taxon>Trebouxiophyceae</taxon>
        <taxon>Chlorellales</taxon>
        <taxon>Chlorellaceae</taxon>
        <taxon>Auxenochlorella</taxon>
    </lineage>
</organism>
<protein>
    <recommendedName>
        <fullName evidence="1">Cytidyltransferase-like domain-containing protein</fullName>
    </recommendedName>
</protein>
<dbReference type="PANTHER" id="PTHR31285">
    <property type="entry name" value="NICOTINAMIDE MONONUCLEOTIDE ADENYLYLTRANSFERASE"/>
    <property type="match status" value="1"/>
</dbReference>
<feature type="domain" description="Cytidyltransferase-like" evidence="1">
    <location>
        <begin position="283"/>
        <end position="447"/>
    </location>
</feature>
<dbReference type="InterPro" id="IPR036653">
    <property type="entry name" value="CinA-like_C"/>
</dbReference>
<evidence type="ECO:0000313" key="2">
    <source>
        <dbReference type="EMBL" id="JAT68538.1"/>
    </source>
</evidence>
<dbReference type="GO" id="GO:0005634">
    <property type="term" value="C:nucleus"/>
    <property type="evidence" value="ECO:0007669"/>
    <property type="project" value="TreeGrafter"/>
</dbReference>
<sequence>EHFPFSVWYFVEKPRRMRLSQAYRASCLAPKPYPAPKPRLLHTAAWIRAAAVRPDTLDPEVDEVIKAIHATPTRLALTVTGGGVQAISWLLGVPGASRTVLDVQVPYSPTALKSLLGGQAFASASSPDSVAALSQAAFQRAASLTALGTPVAGLACSAALGTDRVRRGEDRVYIAAHGTGGRASFSLVLDKAAPRPRWAQDAVASRLLIHAAALSCGLPVPEGDLARRWLRLEPGDVLESGRPQPPPTLRQALQSLGRGEITSVEAGLGPVTAGAPRGGRLYLPGSFNPLHAGHTAMLQAAQSLCPQLEGCYELSTGNADKGLLLVEEVERRVRHFEEARLPVVLTQAPLYAQKARLFPGSVFVIGYDTAIRLLDPKYYGSREDMLLQLDRLGTSGCSFLVAGRLDTQTQQFMRPEDLAVPPQLKPLFRSIPESLFRADISSTQLRAQGAC</sequence>